<dbReference type="Proteomes" id="UP000266113">
    <property type="component" value="Unassembled WGS sequence"/>
</dbReference>
<dbReference type="AlphaFoldDB" id="A0A398DSP7"/>
<dbReference type="EMBL" id="QXIY01000015">
    <property type="protein sequence ID" value="RIE17079.1"/>
    <property type="molecule type" value="Genomic_DNA"/>
</dbReference>
<name>A0A398DSP7_9BACT</name>
<dbReference type="RefSeq" id="WP_119085464.1">
    <property type="nucleotide sequence ID" value="NZ_QXIY01000015.1"/>
</dbReference>
<protein>
    <recommendedName>
        <fullName evidence="3">AbiEi antitoxin C-terminal domain-containing protein</fullName>
    </recommendedName>
</protein>
<gene>
    <name evidence="1" type="ORF">SMC1_03760</name>
</gene>
<accession>A0A398DSP7</accession>
<dbReference type="OrthoDB" id="9801429at2"/>
<reference evidence="1 2" key="1">
    <citation type="submission" date="2018-09" db="EMBL/GenBank/DDBJ databases">
        <title>Discovery and Ecogenomic Context for Candidatus Cryosericales, a Global Caldiserica Order Active in Thawing Permafrost.</title>
        <authorList>
            <person name="Martinez M.A."/>
            <person name="Woodcroft B.J."/>
            <person name="Ignacio Espinoza J.C."/>
            <person name="Zayed A."/>
            <person name="Singleton C.M."/>
            <person name="Boyd J."/>
            <person name="Li Y.-F."/>
            <person name="Purvine S."/>
            <person name="Maughan H."/>
            <person name="Hodgkins S.B."/>
            <person name="Anderson D."/>
            <person name="Sederholm M."/>
            <person name="Temperton B."/>
            <person name="Saleska S.R."/>
            <person name="Tyson G.W."/>
            <person name="Rich V.I."/>
        </authorList>
    </citation>
    <scope>NUCLEOTIDE SEQUENCE [LARGE SCALE GENOMIC DNA]</scope>
    <source>
        <strain evidence="1 2">SMC1</strain>
    </source>
</reference>
<comment type="caution">
    <text evidence="1">The sequence shown here is derived from an EMBL/GenBank/DDBJ whole genome shotgun (WGS) entry which is preliminary data.</text>
</comment>
<evidence type="ECO:0000313" key="1">
    <source>
        <dbReference type="EMBL" id="RIE17079.1"/>
    </source>
</evidence>
<sequence>MGKTRESERNIRSIASRQQGYFTARQALEAGYSYPSQYYQSETGNWIREGYGVYRIADYTAADRPDLVLWSLWSRDRQGKPQGVFSHETALSIYELSDVMPANLHMTVPLVFRKSARVPAVLVVHRTTLEPVDIQVMEGYSITRPLRTIIDVATAGTISNDLLDQTIRQALQRGLVQQDDLTNAAELNSSSAFAEIMRSNALLHCRVTRHRMLP</sequence>
<organism evidence="1 2">
    <name type="scientific">Candidatus Cryosericum septentrionale</name>
    <dbReference type="NCBI Taxonomy" id="2290913"/>
    <lineage>
        <taxon>Bacteria</taxon>
        <taxon>Pseudomonadati</taxon>
        <taxon>Caldisericota/Cryosericota group</taxon>
        <taxon>Candidatus Cryosericota</taxon>
        <taxon>Candidatus Cryosericia</taxon>
        <taxon>Candidatus Cryosericales</taxon>
        <taxon>Candidatus Cryosericaceae</taxon>
        <taxon>Candidatus Cryosericum</taxon>
    </lineage>
</organism>
<evidence type="ECO:0000313" key="2">
    <source>
        <dbReference type="Proteomes" id="UP000266113"/>
    </source>
</evidence>
<keyword evidence="2" id="KW-1185">Reference proteome</keyword>
<evidence type="ECO:0008006" key="3">
    <source>
        <dbReference type="Google" id="ProtNLM"/>
    </source>
</evidence>
<proteinExistence type="predicted"/>